<dbReference type="Proteomes" id="UP000250235">
    <property type="component" value="Unassembled WGS sequence"/>
</dbReference>
<name>A0A2Z7CD82_9LAMI</name>
<gene>
    <name evidence="1" type="ORF">F511_40676</name>
</gene>
<dbReference type="AlphaFoldDB" id="A0A2Z7CD82"/>
<proteinExistence type="predicted"/>
<dbReference type="EMBL" id="KQ996592">
    <property type="protein sequence ID" value="KZV44655.1"/>
    <property type="molecule type" value="Genomic_DNA"/>
</dbReference>
<organism evidence="1 2">
    <name type="scientific">Dorcoceras hygrometricum</name>
    <dbReference type="NCBI Taxonomy" id="472368"/>
    <lineage>
        <taxon>Eukaryota</taxon>
        <taxon>Viridiplantae</taxon>
        <taxon>Streptophyta</taxon>
        <taxon>Embryophyta</taxon>
        <taxon>Tracheophyta</taxon>
        <taxon>Spermatophyta</taxon>
        <taxon>Magnoliopsida</taxon>
        <taxon>eudicotyledons</taxon>
        <taxon>Gunneridae</taxon>
        <taxon>Pentapetalae</taxon>
        <taxon>asterids</taxon>
        <taxon>lamiids</taxon>
        <taxon>Lamiales</taxon>
        <taxon>Gesneriaceae</taxon>
        <taxon>Didymocarpoideae</taxon>
        <taxon>Trichosporeae</taxon>
        <taxon>Loxocarpinae</taxon>
        <taxon>Dorcoceras</taxon>
    </lineage>
</organism>
<evidence type="ECO:0000313" key="2">
    <source>
        <dbReference type="Proteomes" id="UP000250235"/>
    </source>
</evidence>
<sequence>MPLLNALAKARLLISSNQYNAITTSRIGYVTPTSSYLATYCSIQPFRVFAPAQHSLQDWYEKKGREVRFPTLPRTLKTEVGINGKSR</sequence>
<keyword evidence="2" id="KW-1185">Reference proteome</keyword>
<evidence type="ECO:0000313" key="1">
    <source>
        <dbReference type="EMBL" id="KZV44655.1"/>
    </source>
</evidence>
<accession>A0A2Z7CD82</accession>
<reference evidence="1 2" key="1">
    <citation type="journal article" date="2015" name="Proc. Natl. Acad. Sci. U.S.A.">
        <title>The resurrection genome of Boea hygrometrica: A blueprint for survival of dehydration.</title>
        <authorList>
            <person name="Xiao L."/>
            <person name="Yang G."/>
            <person name="Zhang L."/>
            <person name="Yang X."/>
            <person name="Zhao S."/>
            <person name="Ji Z."/>
            <person name="Zhou Q."/>
            <person name="Hu M."/>
            <person name="Wang Y."/>
            <person name="Chen M."/>
            <person name="Xu Y."/>
            <person name="Jin H."/>
            <person name="Xiao X."/>
            <person name="Hu G."/>
            <person name="Bao F."/>
            <person name="Hu Y."/>
            <person name="Wan P."/>
            <person name="Li L."/>
            <person name="Deng X."/>
            <person name="Kuang T."/>
            <person name="Xiang C."/>
            <person name="Zhu J.K."/>
            <person name="Oliver M.J."/>
            <person name="He Y."/>
        </authorList>
    </citation>
    <scope>NUCLEOTIDE SEQUENCE [LARGE SCALE GENOMIC DNA]</scope>
    <source>
        <strain evidence="2">cv. XS01</strain>
    </source>
</reference>
<protein>
    <submittedName>
        <fullName evidence="1">Uncharacterized protein</fullName>
    </submittedName>
</protein>